<dbReference type="GO" id="GO:0003735">
    <property type="term" value="F:structural constituent of ribosome"/>
    <property type="evidence" value="ECO:0007669"/>
    <property type="project" value="InterPro"/>
</dbReference>
<sequence length="96" mass="11028">MRYVSAYLLPVLGGNTSHSSKDISTILGSVGIEAEDDLCMCCVWSIALHFLYKKEEVKRKKLHHQLTLYLYTTIPYHHYYPLTDKFSQGTQTCVKV</sequence>
<evidence type="ECO:0000256" key="1">
    <source>
        <dbReference type="ARBA" id="ARBA00003362"/>
    </source>
</evidence>
<evidence type="ECO:0000256" key="6">
    <source>
        <dbReference type="ARBA" id="ARBA00035443"/>
    </source>
</evidence>
<dbReference type="CDD" id="cd05833">
    <property type="entry name" value="Ribosomal_P2"/>
    <property type="match status" value="1"/>
</dbReference>
<keyword evidence="4" id="KW-0687">Ribonucleoprotein</keyword>
<evidence type="ECO:0000256" key="5">
    <source>
        <dbReference type="ARBA" id="ARBA00035301"/>
    </source>
</evidence>
<protein>
    <recommendedName>
        <fullName evidence="5">Large ribosomal subunit protein P2</fullName>
    </recommendedName>
    <alternativeName>
        <fullName evidence="6">60S acidic ribosomal protein P2</fullName>
    </alternativeName>
</protein>
<evidence type="ECO:0000256" key="3">
    <source>
        <dbReference type="ARBA" id="ARBA00022980"/>
    </source>
</evidence>
<dbReference type="AlphaFoldDB" id="A0A673YD99"/>
<dbReference type="GeneTree" id="ENSGT01010000224458"/>
<evidence type="ECO:0000256" key="2">
    <source>
        <dbReference type="ARBA" id="ARBA00005436"/>
    </source>
</evidence>
<dbReference type="Ensembl" id="ENSSTUT00000033991.1">
    <property type="protein sequence ID" value="ENSSTUP00000032531.1"/>
    <property type="gene ID" value="ENSSTUG00000013964.1"/>
</dbReference>
<comment type="similarity">
    <text evidence="2">Belongs to the eukaryotic ribosomal protein P1/P2 family.</text>
</comment>
<evidence type="ECO:0000313" key="8">
    <source>
        <dbReference type="Proteomes" id="UP000472277"/>
    </source>
</evidence>
<organism evidence="7 8">
    <name type="scientific">Salmo trutta</name>
    <name type="common">Brown trout</name>
    <dbReference type="NCBI Taxonomy" id="8032"/>
    <lineage>
        <taxon>Eukaryota</taxon>
        <taxon>Metazoa</taxon>
        <taxon>Chordata</taxon>
        <taxon>Craniata</taxon>
        <taxon>Vertebrata</taxon>
        <taxon>Euteleostomi</taxon>
        <taxon>Actinopterygii</taxon>
        <taxon>Neopterygii</taxon>
        <taxon>Teleostei</taxon>
        <taxon>Protacanthopterygii</taxon>
        <taxon>Salmoniformes</taxon>
        <taxon>Salmonidae</taxon>
        <taxon>Salmoninae</taxon>
        <taxon>Salmo</taxon>
    </lineage>
</organism>
<dbReference type="InterPro" id="IPR038716">
    <property type="entry name" value="P1/P2_N_sf"/>
</dbReference>
<accession>A0A673YD99</accession>
<dbReference type="Gene3D" id="1.10.10.1410">
    <property type="match status" value="1"/>
</dbReference>
<dbReference type="GO" id="GO:0022625">
    <property type="term" value="C:cytosolic large ribosomal subunit"/>
    <property type="evidence" value="ECO:0007669"/>
    <property type="project" value="InterPro"/>
</dbReference>
<comment type="function">
    <text evidence="1">Plays an important role in the elongation step of protein synthesis.</text>
</comment>
<keyword evidence="8" id="KW-1185">Reference proteome</keyword>
<evidence type="ECO:0000313" key="7">
    <source>
        <dbReference type="Ensembl" id="ENSSTUP00000032531.1"/>
    </source>
</evidence>
<name>A0A673YD99_SALTR</name>
<dbReference type="GO" id="GO:0002182">
    <property type="term" value="P:cytoplasmic translational elongation"/>
    <property type="evidence" value="ECO:0007669"/>
    <property type="project" value="InterPro"/>
</dbReference>
<dbReference type="InParanoid" id="A0A673YD99"/>
<dbReference type="InterPro" id="IPR044076">
    <property type="entry name" value="Ribosomal_P2"/>
</dbReference>
<reference evidence="7" key="1">
    <citation type="submission" date="2025-08" db="UniProtKB">
        <authorList>
            <consortium name="Ensembl"/>
        </authorList>
    </citation>
    <scope>IDENTIFICATION</scope>
</reference>
<proteinExistence type="inferred from homology"/>
<keyword evidence="3" id="KW-0689">Ribosomal protein</keyword>
<dbReference type="Proteomes" id="UP000472277">
    <property type="component" value="Chromosome 29"/>
</dbReference>
<reference evidence="7" key="2">
    <citation type="submission" date="2025-09" db="UniProtKB">
        <authorList>
            <consortium name="Ensembl"/>
        </authorList>
    </citation>
    <scope>IDENTIFICATION</scope>
</reference>
<evidence type="ECO:0000256" key="4">
    <source>
        <dbReference type="ARBA" id="ARBA00023274"/>
    </source>
</evidence>